<dbReference type="InterPro" id="IPR000949">
    <property type="entry name" value="ELM2_dom"/>
</dbReference>
<keyword evidence="5" id="KW-0862">Zinc</keyword>
<dbReference type="GO" id="GO:0003677">
    <property type="term" value="F:DNA binding"/>
    <property type="evidence" value="ECO:0007669"/>
    <property type="project" value="UniProtKB-KW"/>
</dbReference>
<dbReference type="InterPro" id="IPR040138">
    <property type="entry name" value="MIER/MTA"/>
</dbReference>
<evidence type="ECO:0000313" key="13">
    <source>
        <dbReference type="Proteomes" id="UP000494206"/>
    </source>
</evidence>
<feature type="compositionally biased region" description="Acidic residues" evidence="9">
    <location>
        <begin position="78"/>
        <end position="93"/>
    </location>
</feature>
<dbReference type="GO" id="GO:0003714">
    <property type="term" value="F:transcription corepressor activity"/>
    <property type="evidence" value="ECO:0007669"/>
    <property type="project" value="TreeGrafter"/>
</dbReference>
<evidence type="ECO:0000256" key="2">
    <source>
        <dbReference type="ARBA" id="ARBA00022491"/>
    </source>
</evidence>
<dbReference type="GO" id="GO:0008270">
    <property type="term" value="F:zinc ion binding"/>
    <property type="evidence" value="ECO:0007669"/>
    <property type="project" value="UniProtKB-KW"/>
</dbReference>
<evidence type="ECO:0000256" key="1">
    <source>
        <dbReference type="ARBA" id="ARBA00004123"/>
    </source>
</evidence>
<dbReference type="EMBL" id="CADEPM010000004">
    <property type="protein sequence ID" value="CAB3404666.1"/>
    <property type="molecule type" value="Genomic_DNA"/>
</dbReference>
<feature type="domain" description="SANT" evidence="11">
    <location>
        <begin position="244"/>
        <end position="296"/>
    </location>
</feature>
<dbReference type="PANTHER" id="PTHR10865">
    <property type="entry name" value="METASTASIS-ASSOCIATED PROTEIN AND MESODERM INDUCTION EARLY RESPONSE PROTEIN"/>
    <property type="match status" value="1"/>
</dbReference>
<dbReference type="InterPro" id="IPR009057">
    <property type="entry name" value="Homeodomain-like_sf"/>
</dbReference>
<evidence type="ECO:0000313" key="12">
    <source>
        <dbReference type="EMBL" id="CAB3404666.1"/>
    </source>
</evidence>
<evidence type="ECO:0000256" key="5">
    <source>
        <dbReference type="ARBA" id="ARBA00022833"/>
    </source>
</evidence>
<feature type="region of interest" description="Disordered" evidence="9">
    <location>
        <begin position="1"/>
        <end position="106"/>
    </location>
</feature>
<evidence type="ECO:0000259" key="10">
    <source>
        <dbReference type="PROSITE" id="PS51156"/>
    </source>
</evidence>
<dbReference type="InterPro" id="IPR001005">
    <property type="entry name" value="SANT/Myb"/>
</dbReference>
<organism evidence="12 13">
    <name type="scientific">Caenorhabditis bovis</name>
    <dbReference type="NCBI Taxonomy" id="2654633"/>
    <lineage>
        <taxon>Eukaryota</taxon>
        <taxon>Metazoa</taxon>
        <taxon>Ecdysozoa</taxon>
        <taxon>Nematoda</taxon>
        <taxon>Chromadorea</taxon>
        <taxon>Rhabditida</taxon>
        <taxon>Rhabditina</taxon>
        <taxon>Rhabditomorpha</taxon>
        <taxon>Rhabditoidea</taxon>
        <taxon>Rhabditidae</taxon>
        <taxon>Peloderinae</taxon>
        <taxon>Caenorhabditis</taxon>
    </lineage>
</organism>
<comment type="subcellular location">
    <subcellularLocation>
        <location evidence="1">Nucleus</location>
    </subcellularLocation>
</comment>
<dbReference type="InterPro" id="IPR017884">
    <property type="entry name" value="SANT_dom"/>
</dbReference>
<evidence type="ECO:0000256" key="9">
    <source>
        <dbReference type="SAM" id="MobiDB-lite"/>
    </source>
</evidence>
<dbReference type="SMART" id="SM00717">
    <property type="entry name" value="SANT"/>
    <property type="match status" value="1"/>
</dbReference>
<name>A0A8S1EVC7_9PELO</name>
<accession>A0A8S1EVC7</accession>
<keyword evidence="4" id="KW-0863">Zinc-finger</keyword>
<evidence type="ECO:0008006" key="14">
    <source>
        <dbReference type="Google" id="ProtNLM"/>
    </source>
</evidence>
<dbReference type="GO" id="GO:0005654">
    <property type="term" value="C:nucleoplasm"/>
    <property type="evidence" value="ECO:0007669"/>
    <property type="project" value="TreeGrafter"/>
</dbReference>
<keyword evidence="7" id="KW-0238">DNA-binding</keyword>
<evidence type="ECO:0000256" key="3">
    <source>
        <dbReference type="ARBA" id="ARBA00022723"/>
    </source>
</evidence>
<feature type="domain" description="ELM2" evidence="10">
    <location>
        <begin position="133"/>
        <end position="234"/>
    </location>
</feature>
<comment type="caution">
    <text evidence="12">The sequence shown here is derived from an EMBL/GenBank/DDBJ whole genome shotgun (WGS) entry which is preliminary data.</text>
</comment>
<dbReference type="Gene3D" id="1.10.10.60">
    <property type="entry name" value="Homeodomain-like"/>
    <property type="match status" value="1"/>
</dbReference>
<reference evidence="12 13" key="1">
    <citation type="submission" date="2020-04" db="EMBL/GenBank/DDBJ databases">
        <authorList>
            <person name="Laetsch R D."/>
            <person name="Stevens L."/>
            <person name="Kumar S."/>
            <person name="Blaxter L. M."/>
        </authorList>
    </citation>
    <scope>NUCLEOTIDE SEQUENCE [LARGE SCALE GENOMIC DNA]</scope>
</reference>
<dbReference type="SUPFAM" id="SSF46689">
    <property type="entry name" value="Homeodomain-like"/>
    <property type="match status" value="1"/>
</dbReference>
<dbReference type="GO" id="GO:0000122">
    <property type="term" value="P:negative regulation of transcription by RNA polymerase II"/>
    <property type="evidence" value="ECO:0007669"/>
    <property type="project" value="TreeGrafter"/>
</dbReference>
<gene>
    <name evidence="12" type="ORF">CBOVIS_LOCUS6962</name>
</gene>
<evidence type="ECO:0000256" key="4">
    <source>
        <dbReference type="ARBA" id="ARBA00022771"/>
    </source>
</evidence>
<dbReference type="CDD" id="cd11661">
    <property type="entry name" value="SANT_MTA3_like"/>
    <property type="match status" value="1"/>
</dbReference>
<dbReference type="PROSITE" id="PS51293">
    <property type="entry name" value="SANT"/>
    <property type="match status" value="1"/>
</dbReference>
<dbReference type="Proteomes" id="UP000494206">
    <property type="component" value="Unassembled WGS sequence"/>
</dbReference>
<proteinExistence type="predicted"/>
<dbReference type="Pfam" id="PF01448">
    <property type="entry name" value="ELM2"/>
    <property type="match status" value="1"/>
</dbReference>
<sequence length="339" mass="38638">MAAKNDADPLGDEDYDNALDNDNGEDFEGTIEEEELLGSGNYADELKDLQNEGEMSIEELRRLYGYPPEGDLNTSNGNDDEDEEEEDLNDDDGPSSSTAARGTDQYLFDINTNSLSGLDDDDEDYAPPDTWRRNVRVDQERYQAEIPDILSEAERLASDVRDDAICLWSWEKTLPVSDEHIDDYLTKVGMLRKSHDQYISPRASKTRDDEDALCAFFRHGCDAEKALKSYPFPKINAPIRSVRPDALSWDEKEAKIFEESLETYGKDFSLIRRLKLPYRKVGELVEYYYQWKMTPAYRIWREAHPQHVTVVQPHVSAAVVAHALSQENFANVPTTSSNS</sequence>
<dbReference type="FunFam" id="1.10.10.60:FF:000012">
    <property type="entry name" value="Metastasis-associated 1 family, member 3"/>
    <property type="match status" value="1"/>
</dbReference>
<dbReference type="PROSITE" id="PS51156">
    <property type="entry name" value="ELM2"/>
    <property type="match status" value="1"/>
</dbReference>
<dbReference type="GO" id="GO:0042826">
    <property type="term" value="F:histone deacetylase binding"/>
    <property type="evidence" value="ECO:0007669"/>
    <property type="project" value="TreeGrafter"/>
</dbReference>
<evidence type="ECO:0000256" key="8">
    <source>
        <dbReference type="ARBA" id="ARBA00023242"/>
    </source>
</evidence>
<dbReference type="OrthoDB" id="5916873at2759"/>
<keyword evidence="13" id="KW-1185">Reference proteome</keyword>
<evidence type="ECO:0000259" key="11">
    <source>
        <dbReference type="PROSITE" id="PS51293"/>
    </source>
</evidence>
<evidence type="ECO:0000256" key="6">
    <source>
        <dbReference type="ARBA" id="ARBA00023015"/>
    </source>
</evidence>
<keyword evidence="6" id="KW-0804">Transcription</keyword>
<evidence type="ECO:0000256" key="7">
    <source>
        <dbReference type="ARBA" id="ARBA00023125"/>
    </source>
</evidence>
<keyword evidence="8" id="KW-0539">Nucleus</keyword>
<dbReference type="PANTHER" id="PTHR10865:SF28">
    <property type="entry name" value="ELM2 DOMAIN-CONTAINING PROTEIN"/>
    <property type="match status" value="1"/>
</dbReference>
<protein>
    <recommendedName>
        <fullName evidence="14">ELM2 domain-containing protein</fullName>
    </recommendedName>
</protein>
<keyword evidence="2" id="KW-0678">Repressor</keyword>
<dbReference type="AlphaFoldDB" id="A0A8S1EVC7"/>
<keyword evidence="3" id="KW-0479">Metal-binding</keyword>
<feature type="compositionally biased region" description="Acidic residues" evidence="9">
    <location>
        <begin position="9"/>
        <end position="36"/>
    </location>
</feature>
<keyword evidence="6" id="KW-0805">Transcription regulation</keyword>